<protein>
    <recommendedName>
        <fullName evidence="3 14">Essential MCU regulator, mitochondrial</fullName>
    </recommendedName>
    <alternativeName>
        <fullName evidence="14">Single-pass membrane protein with aspartate-rich tail 1, mitochondrial</fullName>
    </alternativeName>
</protein>
<gene>
    <name evidence="16" type="ORF">TSIB3V08_LOCUS1738</name>
</gene>
<dbReference type="GO" id="GO:0036444">
    <property type="term" value="P:calcium import into the mitochondrion"/>
    <property type="evidence" value="ECO:0007669"/>
    <property type="project" value="UniProtKB-UniRule"/>
</dbReference>
<reference evidence="16" key="1">
    <citation type="submission" date="2020-11" db="EMBL/GenBank/DDBJ databases">
        <authorList>
            <person name="Tran Van P."/>
        </authorList>
    </citation>
    <scope>NUCLEOTIDE SEQUENCE</scope>
</reference>
<evidence type="ECO:0000256" key="9">
    <source>
        <dbReference type="ARBA" id="ARBA00022946"/>
    </source>
</evidence>
<evidence type="ECO:0000256" key="10">
    <source>
        <dbReference type="ARBA" id="ARBA00022989"/>
    </source>
</evidence>
<keyword evidence="11 14" id="KW-0406">Ion transport</keyword>
<dbReference type="PANTHER" id="PTHR33904">
    <property type="entry name" value="ESSENTIAL MCU REGULATOR, MITOCHONDRIAL"/>
    <property type="match status" value="1"/>
</dbReference>
<keyword evidence="8 14" id="KW-0106">Calcium</keyword>
<keyword evidence="13 14" id="KW-0472">Membrane</keyword>
<dbReference type="GO" id="GO:0051560">
    <property type="term" value="P:mitochondrial calcium ion homeostasis"/>
    <property type="evidence" value="ECO:0007669"/>
    <property type="project" value="UniProtKB-UniRule"/>
</dbReference>
<evidence type="ECO:0000256" key="7">
    <source>
        <dbReference type="ARBA" id="ARBA00022792"/>
    </source>
</evidence>
<evidence type="ECO:0000256" key="13">
    <source>
        <dbReference type="ARBA" id="ARBA00023136"/>
    </source>
</evidence>
<dbReference type="GO" id="GO:1990246">
    <property type="term" value="C:uniplex complex"/>
    <property type="evidence" value="ECO:0007669"/>
    <property type="project" value="UniProtKB-UniRule"/>
</dbReference>
<dbReference type="EMBL" id="OC000496">
    <property type="protein sequence ID" value="CAD7257479.1"/>
    <property type="molecule type" value="Genomic_DNA"/>
</dbReference>
<evidence type="ECO:0000256" key="3">
    <source>
        <dbReference type="ARBA" id="ARBA00022180"/>
    </source>
</evidence>
<evidence type="ECO:0000256" key="2">
    <source>
        <dbReference type="ARBA" id="ARBA00008958"/>
    </source>
</evidence>
<keyword evidence="4 14" id="KW-0813">Transport</keyword>
<keyword evidence="7 14" id="KW-0999">Mitochondrion inner membrane</keyword>
<evidence type="ECO:0000256" key="15">
    <source>
        <dbReference type="SAM" id="MobiDB-lite"/>
    </source>
</evidence>
<evidence type="ECO:0000256" key="11">
    <source>
        <dbReference type="ARBA" id="ARBA00023065"/>
    </source>
</evidence>
<dbReference type="AlphaFoldDB" id="A0A7R9ANS8"/>
<evidence type="ECO:0000256" key="6">
    <source>
        <dbReference type="ARBA" id="ARBA00022692"/>
    </source>
</evidence>
<comment type="similarity">
    <text evidence="2 14">Belongs to the SMDT1/EMRE family.</text>
</comment>
<feature type="compositionally biased region" description="Polar residues" evidence="15">
    <location>
        <begin position="1"/>
        <end position="10"/>
    </location>
</feature>
<comment type="subunit">
    <text evidence="14">Component of the uniplex complex. Interacts (via the transmembrane region) with MCU (via the first transmembrane region); the interaction is direct.</text>
</comment>
<evidence type="ECO:0000256" key="12">
    <source>
        <dbReference type="ARBA" id="ARBA00023128"/>
    </source>
</evidence>
<keyword evidence="6 14" id="KW-0812">Transmembrane</keyword>
<evidence type="ECO:0000256" key="14">
    <source>
        <dbReference type="RuleBase" id="RU369077"/>
    </source>
</evidence>
<dbReference type="InterPro" id="IPR018782">
    <property type="entry name" value="MCU_reg"/>
</dbReference>
<evidence type="ECO:0000256" key="8">
    <source>
        <dbReference type="ARBA" id="ARBA00022837"/>
    </source>
</evidence>
<evidence type="ECO:0000313" key="16">
    <source>
        <dbReference type="EMBL" id="CAD7257479.1"/>
    </source>
</evidence>
<keyword evidence="5 14" id="KW-0109">Calcium transport</keyword>
<comment type="subcellular location">
    <subcellularLocation>
        <location evidence="1 14">Mitochondrion inner membrane</location>
        <topology evidence="1 14">Single-pass membrane protein</topology>
    </subcellularLocation>
</comment>
<feature type="transmembrane region" description="Helical" evidence="14">
    <location>
        <begin position="397"/>
        <end position="416"/>
    </location>
</feature>
<keyword evidence="9 14" id="KW-0809">Transit peptide</keyword>
<sequence length="440" mass="48817">MSNLDLSSSSKIEDLGRGGKAKGMSAEAPLCNMEHGTPSSVAYLDHPLFLQHVVRLPDLGLLGVLRRPGEHETQHPVPDVCRRTVAQVLGGHQLDHLVEETELADFRVEHRAAVFHARVQQLSTNTNCPDPEVLVRLYGRYGTYVESLQRLPLLNGLHLSRQRLGGDVRSVRVLAQHVAELHHGRRVCDGVPWEENPHLRGGRVEKPPPVHLTEIQTLISPSSAVELNTTSVLANYATEADSRLSIEQSTPETYIKRHPMVKQMRDNTMYPHLHGGRVENHPQYTRTGSNLDLPVISHLVYCESSALDHVATEAGEEVALRVSHTLLMSSVGMKHRWGELDGDKRFSQEAAITSLSSGSIEKNFLTPSMKPMKYEHFRAATTTSTGAVLPEPRKTPFGFIGLFFAVIPGLMIGAFISQRIANFLEENDLFVPSDDDDDDD</sequence>
<name>A0A7R9ANS8_TIMSH</name>
<organism evidence="16">
    <name type="scientific">Timema shepardi</name>
    <name type="common">Walking stick</name>
    <dbReference type="NCBI Taxonomy" id="629360"/>
    <lineage>
        <taxon>Eukaryota</taxon>
        <taxon>Metazoa</taxon>
        <taxon>Ecdysozoa</taxon>
        <taxon>Arthropoda</taxon>
        <taxon>Hexapoda</taxon>
        <taxon>Insecta</taxon>
        <taxon>Pterygota</taxon>
        <taxon>Neoptera</taxon>
        <taxon>Polyneoptera</taxon>
        <taxon>Phasmatodea</taxon>
        <taxon>Timematodea</taxon>
        <taxon>Timematoidea</taxon>
        <taxon>Timematidae</taxon>
        <taxon>Timema</taxon>
    </lineage>
</organism>
<accession>A0A7R9ANS8</accession>
<keyword evidence="10 14" id="KW-1133">Transmembrane helix</keyword>
<keyword evidence="12 14" id="KW-0496">Mitochondrion</keyword>
<dbReference type="Pfam" id="PF10161">
    <property type="entry name" value="DDDD"/>
    <property type="match status" value="1"/>
</dbReference>
<proteinExistence type="inferred from homology"/>
<evidence type="ECO:0000256" key="4">
    <source>
        <dbReference type="ARBA" id="ARBA00022448"/>
    </source>
</evidence>
<evidence type="ECO:0000256" key="5">
    <source>
        <dbReference type="ARBA" id="ARBA00022568"/>
    </source>
</evidence>
<comment type="function">
    <text evidence="14">Essential regulatory subunit of the mitochondrial calcium uniporter complex (uniplex), a complex that mediates calcium uptake into mitochondria.</text>
</comment>
<feature type="region of interest" description="Disordered" evidence="15">
    <location>
        <begin position="1"/>
        <end position="24"/>
    </location>
</feature>
<dbReference type="PANTHER" id="PTHR33904:SF1">
    <property type="entry name" value="ESSENTIAL MCU REGULATOR, MITOCHONDRIAL"/>
    <property type="match status" value="1"/>
</dbReference>
<evidence type="ECO:0000256" key="1">
    <source>
        <dbReference type="ARBA" id="ARBA00004434"/>
    </source>
</evidence>